<accession>A0A816IF38</accession>
<sequence>IDFGRLVYDQVVVMARESDADKKIIFPNLNYQTLILQREITALTGDEPLIGHPQWINGVEAESSTRRGRRGRINVGSG</sequence>
<gene>
    <name evidence="1" type="ORF">DARMORV10_C03P69260.1</name>
</gene>
<name>A0A816IF38_BRANA</name>
<dbReference type="Proteomes" id="UP001295469">
    <property type="component" value="Chromosome C03"/>
</dbReference>
<feature type="non-terminal residue" evidence="1">
    <location>
        <position position="1"/>
    </location>
</feature>
<organism evidence="1">
    <name type="scientific">Brassica napus</name>
    <name type="common">Rape</name>
    <dbReference type="NCBI Taxonomy" id="3708"/>
    <lineage>
        <taxon>Eukaryota</taxon>
        <taxon>Viridiplantae</taxon>
        <taxon>Streptophyta</taxon>
        <taxon>Embryophyta</taxon>
        <taxon>Tracheophyta</taxon>
        <taxon>Spermatophyta</taxon>
        <taxon>Magnoliopsida</taxon>
        <taxon>eudicotyledons</taxon>
        <taxon>Gunneridae</taxon>
        <taxon>Pentapetalae</taxon>
        <taxon>rosids</taxon>
        <taxon>malvids</taxon>
        <taxon>Brassicales</taxon>
        <taxon>Brassicaceae</taxon>
        <taxon>Brassiceae</taxon>
        <taxon>Brassica</taxon>
    </lineage>
</organism>
<dbReference type="EMBL" id="HG994367">
    <property type="protein sequence ID" value="CAF1708557.1"/>
    <property type="molecule type" value="Genomic_DNA"/>
</dbReference>
<dbReference type="AlphaFoldDB" id="A0A816IF38"/>
<proteinExistence type="predicted"/>
<evidence type="ECO:0000313" key="1">
    <source>
        <dbReference type="EMBL" id="CAF1708557.1"/>
    </source>
</evidence>
<protein>
    <submittedName>
        <fullName evidence="1">(rape) hypothetical protein</fullName>
    </submittedName>
</protein>
<reference evidence="1" key="1">
    <citation type="submission" date="2021-01" db="EMBL/GenBank/DDBJ databases">
        <authorList>
            <consortium name="Genoscope - CEA"/>
            <person name="William W."/>
        </authorList>
    </citation>
    <scope>NUCLEOTIDE SEQUENCE</scope>
</reference>